<sequence>MDVSTQMDTSASEKISAQKLSVEDIAEEKDEVALKKEKEKEKGIILLTRPICRVNPVVRTLLQKPSQAFTVPRSEDLGLDAEATTPRHQQVLARDAVFTISLTKHSLSLPFRGKRLKQQIRGKKTKGRITRNGHFQHLRALHLLLLIHQVLPQHLLQIN</sequence>
<protein>
    <submittedName>
        <fullName evidence="1">Uncharacterized protein</fullName>
    </submittedName>
</protein>
<evidence type="ECO:0000313" key="1">
    <source>
        <dbReference type="EMBL" id="KAK3578061.1"/>
    </source>
</evidence>
<reference evidence="1" key="3">
    <citation type="submission" date="2023-05" db="EMBL/GenBank/DDBJ databases">
        <authorList>
            <person name="Smith C.H."/>
        </authorList>
    </citation>
    <scope>NUCLEOTIDE SEQUENCE</scope>
    <source>
        <strain evidence="1">CHS0354</strain>
        <tissue evidence="1">Mantle</tissue>
    </source>
</reference>
<comment type="caution">
    <text evidence="1">The sequence shown here is derived from an EMBL/GenBank/DDBJ whole genome shotgun (WGS) entry which is preliminary data.</text>
</comment>
<dbReference type="Proteomes" id="UP001195483">
    <property type="component" value="Unassembled WGS sequence"/>
</dbReference>
<accession>A0AAE0RR81</accession>
<dbReference type="AlphaFoldDB" id="A0AAE0RR81"/>
<keyword evidence="2" id="KW-1185">Reference proteome</keyword>
<reference evidence="1" key="2">
    <citation type="journal article" date="2021" name="Genome Biol. Evol.">
        <title>Developing a high-quality reference genome for a parasitic bivalve with doubly uniparental inheritance (Bivalvia: Unionida).</title>
        <authorList>
            <person name="Smith C.H."/>
        </authorList>
    </citation>
    <scope>NUCLEOTIDE SEQUENCE</scope>
    <source>
        <strain evidence="1">CHS0354</strain>
        <tissue evidence="1">Mantle</tissue>
    </source>
</reference>
<reference evidence="1" key="1">
    <citation type="journal article" date="2021" name="Genome Biol. Evol.">
        <title>A High-Quality Reference Genome for a Parasitic Bivalve with Doubly Uniparental Inheritance (Bivalvia: Unionida).</title>
        <authorList>
            <person name="Smith C.H."/>
        </authorList>
    </citation>
    <scope>NUCLEOTIDE SEQUENCE</scope>
    <source>
        <strain evidence="1">CHS0354</strain>
    </source>
</reference>
<evidence type="ECO:0000313" key="2">
    <source>
        <dbReference type="Proteomes" id="UP001195483"/>
    </source>
</evidence>
<proteinExistence type="predicted"/>
<organism evidence="1 2">
    <name type="scientific">Potamilus streckersoni</name>
    <dbReference type="NCBI Taxonomy" id="2493646"/>
    <lineage>
        <taxon>Eukaryota</taxon>
        <taxon>Metazoa</taxon>
        <taxon>Spiralia</taxon>
        <taxon>Lophotrochozoa</taxon>
        <taxon>Mollusca</taxon>
        <taxon>Bivalvia</taxon>
        <taxon>Autobranchia</taxon>
        <taxon>Heteroconchia</taxon>
        <taxon>Palaeoheterodonta</taxon>
        <taxon>Unionida</taxon>
        <taxon>Unionoidea</taxon>
        <taxon>Unionidae</taxon>
        <taxon>Ambleminae</taxon>
        <taxon>Lampsilini</taxon>
        <taxon>Potamilus</taxon>
    </lineage>
</organism>
<name>A0AAE0RR81_9BIVA</name>
<dbReference type="EMBL" id="JAEAOA010001929">
    <property type="protein sequence ID" value="KAK3578061.1"/>
    <property type="molecule type" value="Genomic_DNA"/>
</dbReference>
<gene>
    <name evidence="1" type="ORF">CHS0354_032707</name>
</gene>